<gene>
    <name evidence="2" type="ORF">IFM89_026289</name>
</gene>
<name>A0A835IYG7_9MAGN</name>
<keyword evidence="3" id="KW-1185">Reference proteome</keyword>
<protein>
    <recommendedName>
        <fullName evidence="1">Ribonuclease H1 N-terminal domain-containing protein</fullName>
    </recommendedName>
</protein>
<evidence type="ECO:0000313" key="2">
    <source>
        <dbReference type="EMBL" id="KAF9625709.1"/>
    </source>
</evidence>
<dbReference type="SUPFAM" id="SSF55658">
    <property type="entry name" value="L9 N-domain-like"/>
    <property type="match status" value="1"/>
</dbReference>
<dbReference type="AlphaFoldDB" id="A0A835IYG7"/>
<dbReference type="PANTHER" id="PTHR33639:SF3">
    <property type="entry name" value="RIBONUCLEASE H1 N-TERMINAL DOMAIN-CONTAINING PROTEIN"/>
    <property type="match status" value="1"/>
</dbReference>
<dbReference type="InterPro" id="IPR011320">
    <property type="entry name" value="RNase_H1_N"/>
</dbReference>
<accession>A0A835IYG7</accession>
<feature type="domain" description="Ribonuclease H1 N-terminal" evidence="1">
    <location>
        <begin position="94"/>
        <end position="140"/>
    </location>
</feature>
<dbReference type="Pfam" id="PF01693">
    <property type="entry name" value="Cauli_VI"/>
    <property type="match status" value="1"/>
</dbReference>
<evidence type="ECO:0000313" key="3">
    <source>
        <dbReference type="Proteomes" id="UP000631114"/>
    </source>
</evidence>
<comment type="caution">
    <text evidence="2">The sequence shown here is derived from an EMBL/GenBank/DDBJ whole genome shotgun (WGS) entry which is preliminary data.</text>
</comment>
<dbReference type="OrthoDB" id="2016287at2759"/>
<evidence type="ECO:0000259" key="1">
    <source>
        <dbReference type="Pfam" id="PF01693"/>
    </source>
</evidence>
<dbReference type="InterPro" id="IPR052927">
    <property type="entry name" value="DCC_oxidoreductase"/>
</dbReference>
<sequence length="210" mass="23455">MNRFFFLSSTAALFSKNTSHFIQRASFFSYSPTPILSPSITLFWKRRISLNITLTWRFRVQCLSTTSAPPARRRPSSKKKLDNSPAMEEEKDAFYVVRKGDIVGVYKTLNDCQAQVSSSVCDPSVSVYKGYSLPKEAEEYLTSRGLKNASYVINAADAKDDIFGALVSCPFQQPDSCKVNISSKPSPPKRSQEVFGSASNSVSYFIFCDN</sequence>
<organism evidence="2 3">
    <name type="scientific">Coptis chinensis</name>
    <dbReference type="NCBI Taxonomy" id="261450"/>
    <lineage>
        <taxon>Eukaryota</taxon>
        <taxon>Viridiplantae</taxon>
        <taxon>Streptophyta</taxon>
        <taxon>Embryophyta</taxon>
        <taxon>Tracheophyta</taxon>
        <taxon>Spermatophyta</taxon>
        <taxon>Magnoliopsida</taxon>
        <taxon>Ranunculales</taxon>
        <taxon>Ranunculaceae</taxon>
        <taxon>Coptidoideae</taxon>
        <taxon>Coptis</taxon>
    </lineage>
</organism>
<dbReference type="InterPro" id="IPR009027">
    <property type="entry name" value="Ribosomal_bL9/RNase_H1_N"/>
</dbReference>
<reference evidence="2 3" key="1">
    <citation type="submission" date="2020-10" db="EMBL/GenBank/DDBJ databases">
        <title>The Coptis chinensis genome and diversification of protoberbering-type alkaloids.</title>
        <authorList>
            <person name="Wang B."/>
            <person name="Shu S."/>
            <person name="Song C."/>
            <person name="Liu Y."/>
        </authorList>
    </citation>
    <scope>NUCLEOTIDE SEQUENCE [LARGE SCALE GENOMIC DNA]</scope>
    <source>
        <strain evidence="2">HL-2020</strain>
        <tissue evidence="2">Leaf</tissue>
    </source>
</reference>
<dbReference type="Proteomes" id="UP000631114">
    <property type="component" value="Unassembled WGS sequence"/>
</dbReference>
<dbReference type="InterPro" id="IPR037056">
    <property type="entry name" value="RNase_H1_N_sf"/>
</dbReference>
<dbReference type="Gene3D" id="3.40.970.10">
    <property type="entry name" value="Ribonuclease H1, N-terminal domain"/>
    <property type="match status" value="1"/>
</dbReference>
<dbReference type="EMBL" id="JADFTS010000001">
    <property type="protein sequence ID" value="KAF9625709.1"/>
    <property type="molecule type" value="Genomic_DNA"/>
</dbReference>
<dbReference type="PANTHER" id="PTHR33639">
    <property type="entry name" value="THIOL-DISULFIDE OXIDOREDUCTASE DCC"/>
    <property type="match status" value="1"/>
</dbReference>
<proteinExistence type="predicted"/>